<dbReference type="PROSITE" id="PS50089">
    <property type="entry name" value="ZF_RING_2"/>
    <property type="match status" value="1"/>
</dbReference>
<protein>
    <recommendedName>
        <fullName evidence="2">RING-type domain-containing protein</fullName>
    </recommendedName>
</protein>
<evidence type="ECO:0000313" key="3">
    <source>
        <dbReference type="EnsemblPlants" id="Bo4g182730.1"/>
    </source>
</evidence>
<dbReference type="GO" id="GO:0048437">
    <property type="term" value="P:floral organ development"/>
    <property type="evidence" value="ECO:0007669"/>
    <property type="project" value="TreeGrafter"/>
</dbReference>
<keyword evidence="1" id="KW-0479">Metal-binding</keyword>
<evidence type="ECO:0000259" key="2">
    <source>
        <dbReference type="PROSITE" id="PS50089"/>
    </source>
</evidence>
<dbReference type="AlphaFoldDB" id="A0A0D3C455"/>
<dbReference type="Proteomes" id="UP000032141">
    <property type="component" value="Chromosome C4"/>
</dbReference>
<dbReference type="GO" id="GO:0008270">
    <property type="term" value="F:zinc ion binding"/>
    <property type="evidence" value="ECO:0007669"/>
    <property type="project" value="UniProtKB-KW"/>
</dbReference>
<organism evidence="3 4">
    <name type="scientific">Brassica oleracea var. oleracea</name>
    <dbReference type="NCBI Taxonomy" id="109376"/>
    <lineage>
        <taxon>Eukaryota</taxon>
        <taxon>Viridiplantae</taxon>
        <taxon>Streptophyta</taxon>
        <taxon>Embryophyta</taxon>
        <taxon>Tracheophyta</taxon>
        <taxon>Spermatophyta</taxon>
        <taxon>Magnoliopsida</taxon>
        <taxon>eudicotyledons</taxon>
        <taxon>Gunneridae</taxon>
        <taxon>Pentapetalae</taxon>
        <taxon>rosids</taxon>
        <taxon>malvids</taxon>
        <taxon>Brassicales</taxon>
        <taxon>Brassicaceae</taxon>
        <taxon>Brassiceae</taxon>
        <taxon>Brassica</taxon>
    </lineage>
</organism>
<dbReference type="GO" id="GO:0046621">
    <property type="term" value="P:negative regulation of organ growth"/>
    <property type="evidence" value="ECO:0007669"/>
    <property type="project" value="InterPro"/>
</dbReference>
<dbReference type="GO" id="GO:0004842">
    <property type="term" value="F:ubiquitin-protein transferase activity"/>
    <property type="evidence" value="ECO:0007669"/>
    <property type="project" value="InterPro"/>
</dbReference>
<keyword evidence="1" id="KW-0863">Zinc-finger</keyword>
<reference evidence="3 4" key="1">
    <citation type="journal article" date="2014" name="Genome Biol.">
        <title>Transcriptome and methylome profiling reveals relics of genome dominance in the mesopolyploid Brassica oleracea.</title>
        <authorList>
            <person name="Parkin I.A."/>
            <person name="Koh C."/>
            <person name="Tang H."/>
            <person name="Robinson S.J."/>
            <person name="Kagale S."/>
            <person name="Clarke W.E."/>
            <person name="Town C.D."/>
            <person name="Nixon J."/>
            <person name="Krishnakumar V."/>
            <person name="Bidwell S.L."/>
            <person name="Denoeud F."/>
            <person name="Belcram H."/>
            <person name="Links M.G."/>
            <person name="Just J."/>
            <person name="Clarke C."/>
            <person name="Bender T."/>
            <person name="Huebert T."/>
            <person name="Mason A.S."/>
            <person name="Pires J.C."/>
            <person name="Barker G."/>
            <person name="Moore J."/>
            <person name="Walley P.G."/>
            <person name="Manoli S."/>
            <person name="Batley J."/>
            <person name="Edwards D."/>
            <person name="Nelson M.N."/>
            <person name="Wang X."/>
            <person name="Paterson A.H."/>
            <person name="King G."/>
            <person name="Bancroft I."/>
            <person name="Chalhoub B."/>
            <person name="Sharpe A.G."/>
        </authorList>
    </citation>
    <scope>NUCLEOTIDE SEQUENCE</scope>
    <source>
        <strain evidence="3 4">cv. TO1000</strain>
    </source>
</reference>
<dbReference type="EnsemblPlants" id="Bo4g182730.1">
    <property type="protein sequence ID" value="Bo4g182730.1"/>
    <property type="gene ID" value="Bo4g182730"/>
</dbReference>
<dbReference type="PANTHER" id="PTHR46400:SF17">
    <property type="entry name" value="E3 UBIQUITIN LIGASE BIG BROTHER-LIKE PROTEIN"/>
    <property type="match status" value="1"/>
</dbReference>
<evidence type="ECO:0000256" key="1">
    <source>
        <dbReference type="PROSITE-ProRule" id="PRU00175"/>
    </source>
</evidence>
<dbReference type="SMART" id="SM00184">
    <property type="entry name" value="RING"/>
    <property type="match status" value="1"/>
</dbReference>
<name>A0A0D3C455_BRAOL</name>
<accession>A0A0D3C455</accession>
<dbReference type="GO" id="GO:0016567">
    <property type="term" value="P:protein ubiquitination"/>
    <property type="evidence" value="ECO:0007669"/>
    <property type="project" value="InterPro"/>
</dbReference>
<feature type="domain" description="RING-type" evidence="2">
    <location>
        <begin position="138"/>
        <end position="180"/>
    </location>
</feature>
<keyword evidence="4" id="KW-1185">Reference proteome</keyword>
<dbReference type="Gramene" id="Bo4g182730.1">
    <property type="protein sequence ID" value="Bo4g182730.1"/>
    <property type="gene ID" value="Bo4g182730"/>
</dbReference>
<dbReference type="GO" id="GO:0031624">
    <property type="term" value="F:ubiquitin conjugating enzyme binding"/>
    <property type="evidence" value="ECO:0007669"/>
    <property type="project" value="TreeGrafter"/>
</dbReference>
<dbReference type="Pfam" id="PF13639">
    <property type="entry name" value="zf-RING_2"/>
    <property type="match status" value="1"/>
</dbReference>
<reference evidence="3" key="2">
    <citation type="submission" date="2015-03" db="UniProtKB">
        <authorList>
            <consortium name="EnsemblPlants"/>
        </authorList>
    </citation>
    <scope>IDENTIFICATION</scope>
</reference>
<dbReference type="FunFam" id="3.30.40.10:FF:000226">
    <property type="entry name" value="E3 ubiquitin ligase BIG BROTHER"/>
    <property type="match status" value="1"/>
</dbReference>
<dbReference type="HOGENOM" id="CLU_1498349_0_0_1"/>
<dbReference type="PANTHER" id="PTHR46400">
    <property type="entry name" value="RING/U-BOX SUPERFAMILY PROTEIN"/>
    <property type="match status" value="1"/>
</dbReference>
<evidence type="ECO:0000313" key="4">
    <source>
        <dbReference type="Proteomes" id="UP000032141"/>
    </source>
</evidence>
<dbReference type="SUPFAM" id="SSF57850">
    <property type="entry name" value="RING/U-box"/>
    <property type="match status" value="1"/>
</dbReference>
<proteinExistence type="predicted"/>
<dbReference type="InterPro" id="IPR033276">
    <property type="entry name" value="BB"/>
</dbReference>
<sequence length="185" mass="21010">FPSFRVCRCLCHCPCPCPECRPLPRFVCPYCPVPYSLVHDDPLVTSGGFLGYGYSNSSPDRYTVGLNFPDIGSSSRNDDFESMPMEEVNGITESVGEVNRGLPQWKISRLPTHTYGETPTCGWWWEKKKKFVADDSQCSICLVDYENGDKITTLTPCNHIYHKDCISEWLKKSTVCCVCKRQVRC</sequence>
<keyword evidence="1" id="KW-0862">Zinc</keyword>
<dbReference type="Gene3D" id="3.30.40.10">
    <property type="entry name" value="Zinc/RING finger domain, C3HC4 (zinc finger)"/>
    <property type="match status" value="1"/>
</dbReference>
<dbReference type="InterPro" id="IPR013083">
    <property type="entry name" value="Znf_RING/FYVE/PHD"/>
</dbReference>
<dbReference type="InterPro" id="IPR001841">
    <property type="entry name" value="Znf_RING"/>
</dbReference>